<protein>
    <submittedName>
        <fullName evidence="1">Uncharacterized protein</fullName>
    </submittedName>
</protein>
<name>A0A8S5NHV1_9CAUD</name>
<accession>A0A8S5NHV1</accession>
<reference evidence="1" key="1">
    <citation type="journal article" date="2021" name="Proc. Natl. Acad. Sci. U.S.A.">
        <title>A Catalog of Tens of Thousands of Viruses from Human Metagenomes Reveals Hidden Associations with Chronic Diseases.</title>
        <authorList>
            <person name="Tisza M.J."/>
            <person name="Buck C.B."/>
        </authorList>
    </citation>
    <scope>NUCLEOTIDE SEQUENCE</scope>
    <source>
        <strain evidence="1">CtzRR1</strain>
    </source>
</reference>
<sequence length="29" mass="3570">MLAMLTRIRTFLYFVYNLCHTAKLQFLFD</sequence>
<organism evidence="1">
    <name type="scientific">Myoviridae sp. ctzRR1</name>
    <dbReference type="NCBI Taxonomy" id="2826720"/>
    <lineage>
        <taxon>Viruses</taxon>
        <taxon>Duplodnaviria</taxon>
        <taxon>Heunggongvirae</taxon>
        <taxon>Uroviricota</taxon>
        <taxon>Caudoviricetes</taxon>
    </lineage>
</organism>
<dbReference type="EMBL" id="BK015166">
    <property type="protein sequence ID" value="DAD93776.1"/>
    <property type="molecule type" value="Genomic_DNA"/>
</dbReference>
<proteinExistence type="predicted"/>
<evidence type="ECO:0000313" key="1">
    <source>
        <dbReference type="EMBL" id="DAD93776.1"/>
    </source>
</evidence>